<dbReference type="InterPro" id="IPR010496">
    <property type="entry name" value="AL/BT2_dom"/>
</dbReference>
<sequence>MKIKNVIAASTAGLVLLAGLAALAQSKPEETEVWAPTPAKVTPAQTAGGAPSDAVVLFDGHDLDQWVASQDKSPAGWTVADGVITVNKARGNIETKRAFRDYQLHLEWRVPADITGTGQARGNSGVFLASTGPRDQGYEVQILDSYENATYVNGQAGSVYKQHPPLVNASRAPGQWQTYDIVWRAPLFAADGALAKPATVTVIHNGVLVQDNAVLAGETVYIGKPSYNAHGATPIKLQAHGDPSEPISFRNIWVRELAPRP</sequence>
<dbReference type="Proteomes" id="UP001057520">
    <property type="component" value="Chromosome"/>
</dbReference>
<proteinExistence type="predicted"/>
<accession>A0ABY4ZZP4</accession>
<organism evidence="3 4">
    <name type="scientific">Caulobacter segnis</name>
    <dbReference type="NCBI Taxonomy" id="88688"/>
    <lineage>
        <taxon>Bacteria</taxon>
        <taxon>Pseudomonadati</taxon>
        <taxon>Pseudomonadota</taxon>
        <taxon>Alphaproteobacteria</taxon>
        <taxon>Caulobacterales</taxon>
        <taxon>Caulobacteraceae</taxon>
        <taxon>Caulobacter</taxon>
    </lineage>
</organism>
<reference evidence="3 4" key="1">
    <citation type="submission" date="2022-04" db="EMBL/GenBank/DDBJ databases">
        <title>Genome sequence of soybean root-associated Caulobacter segnis RL271.</title>
        <authorList>
            <person name="Longley R."/>
            <person name="Bonito G."/>
            <person name="Trigodet F."/>
            <person name="Crosson S."/>
            <person name="Fiebig A."/>
        </authorList>
    </citation>
    <scope>NUCLEOTIDE SEQUENCE [LARGE SCALE GENOMIC DNA]</scope>
    <source>
        <strain evidence="3 4">RL271</strain>
    </source>
</reference>
<evidence type="ECO:0000256" key="1">
    <source>
        <dbReference type="SAM" id="SignalP"/>
    </source>
</evidence>
<keyword evidence="4" id="KW-1185">Reference proteome</keyword>
<gene>
    <name evidence="3" type="ORF">MZV50_12380</name>
</gene>
<feature type="signal peptide" evidence="1">
    <location>
        <begin position="1"/>
        <end position="24"/>
    </location>
</feature>
<name>A0ABY4ZZP4_9CAUL</name>
<dbReference type="EMBL" id="CP096040">
    <property type="protein sequence ID" value="USQ98282.1"/>
    <property type="molecule type" value="Genomic_DNA"/>
</dbReference>
<dbReference type="Pfam" id="PF06439">
    <property type="entry name" value="3keto-disac_hyd"/>
    <property type="match status" value="1"/>
</dbReference>
<evidence type="ECO:0000313" key="3">
    <source>
        <dbReference type="EMBL" id="USQ98282.1"/>
    </source>
</evidence>
<feature type="chain" id="PRO_5045700497" evidence="1">
    <location>
        <begin position="25"/>
        <end position="261"/>
    </location>
</feature>
<protein>
    <submittedName>
        <fullName evidence="3">DUF1080 domain-containing protein</fullName>
    </submittedName>
</protein>
<evidence type="ECO:0000313" key="4">
    <source>
        <dbReference type="Proteomes" id="UP001057520"/>
    </source>
</evidence>
<keyword evidence="1" id="KW-0732">Signal</keyword>
<evidence type="ECO:0000259" key="2">
    <source>
        <dbReference type="Pfam" id="PF06439"/>
    </source>
</evidence>
<feature type="domain" description="3-keto-alpha-glucoside-1,2-lyase/3-keto-2-hydroxy-glucal hydratase" evidence="2">
    <location>
        <begin position="54"/>
        <end position="255"/>
    </location>
</feature>
<dbReference type="Gene3D" id="2.60.120.560">
    <property type="entry name" value="Exo-inulinase, domain 1"/>
    <property type="match status" value="1"/>
</dbReference>